<feature type="compositionally biased region" description="Basic and acidic residues" evidence="1">
    <location>
        <begin position="164"/>
        <end position="173"/>
    </location>
</feature>
<name>A0A6J4HBY8_9PROT</name>
<reference evidence="3" key="1">
    <citation type="submission" date="2020-02" db="EMBL/GenBank/DDBJ databases">
        <authorList>
            <person name="Meier V. D."/>
        </authorList>
    </citation>
    <scope>NUCLEOTIDE SEQUENCE</scope>
    <source>
        <strain evidence="3">AVDCRST_MAG08</strain>
    </source>
</reference>
<sequence>MPVTSFLFGPPPAAGAWRKLHNEASGLQTLLFGRRGLFRPKPALLVEEGAAPGLPTNMPVDLMLDEPGDADLVCFAVELFAMEGGLPQSLGAAVSRAAEIALGNQTRQIVEGREREHRSRALVQRLAEALPPERREDPDVASILAEAGSRGARSATVVRVTHRASPDEAHPGESVDFSPATLPDRWEAGAHSMREALRRLEAESAEGDKSGGLVIHDVGG</sequence>
<accession>A0A6J4HBY8</accession>
<feature type="region of interest" description="Disordered" evidence="1">
    <location>
        <begin position="162"/>
        <end position="189"/>
    </location>
</feature>
<dbReference type="InterPro" id="IPR021095">
    <property type="entry name" value="DUF3734"/>
</dbReference>
<dbReference type="Pfam" id="PF12536">
    <property type="entry name" value="DUF3734"/>
    <property type="match status" value="1"/>
</dbReference>
<evidence type="ECO:0000313" key="3">
    <source>
        <dbReference type="EMBL" id="CAA9219323.1"/>
    </source>
</evidence>
<feature type="domain" description="DUF3734" evidence="2">
    <location>
        <begin position="104"/>
        <end position="201"/>
    </location>
</feature>
<evidence type="ECO:0000256" key="1">
    <source>
        <dbReference type="SAM" id="MobiDB-lite"/>
    </source>
</evidence>
<proteinExistence type="predicted"/>
<organism evidence="3">
    <name type="scientific">uncultured Acetobacteraceae bacterium</name>
    <dbReference type="NCBI Taxonomy" id="169975"/>
    <lineage>
        <taxon>Bacteria</taxon>
        <taxon>Pseudomonadati</taxon>
        <taxon>Pseudomonadota</taxon>
        <taxon>Alphaproteobacteria</taxon>
        <taxon>Acetobacterales</taxon>
        <taxon>Acetobacteraceae</taxon>
        <taxon>environmental samples</taxon>
    </lineage>
</organism>
<gene>
    <name evidence="3" type="ORF">AVDCRST_MAG08-540</name>
</gene>
<dbReference type="EMBL" id="CADCTG010000057">
    <property type="protein sequence ID" value="CAA9219323.1"/>
    <property type="molecule type" value="Genomic_DNA"/>
</dbReference>
<dbReference type="AlphaFoldDB" id="A0A6J4HBY8"/>
<evidence type="ECO:0000259" key="2">
    <source>
        <dbReference type="Pfam" id="PF12536"/>
    </source>
</evidence>
<protein>
    <recommendedName>
        <fullName evidence="2">DUF3734 domain-containing protein</fullName>
    </recommendedName>
</protein>